<protein>
    <submittedName>
        <fullName evidence="9">1708_t:CDS:1</fullName>
    </submittedName>
</protein>
<dbReference type="GO" id="GO:0019185">
    <property type="term" value="C:snRNA-activating protein complex"/>
    <property type="evidence" value="ECO:0007669"/>
    <property type="project" value="TreeGrafter"/>
</dbReference>
<comment type="caution">
    <text evidence="9">The sequence shown here is derived from an EMBL/GenBank/DDBJ whole genome shotgun (WGS) entry which is preliminary data.</text>
</comment>
<sequence>MSNMIHIPYFFDNNKITTLNRSSIESQSEPQEVSIPLLQTTSSNDCQSQTFLPQNNLNHVEHTTAVNNLSLVDPNVLEVLKNFWCYITTLSHNQATAYHKNIAAVHAQYLSHLSIPNSGYMLSEDFTRQEMEKITASYNTSQLSLDNQPTLPNPVNQKPSVYTKWTEQEDELLREAVQRYGPHKWSLIATHVPNRTPMQCSARWVGALNPSVLKGRWTSVEDVALTETVSRYLNAVDSQGNPQPIPWNKVSKQIPQRTGAQCQARWTEALDPRIKKGKWSPSEDSILKEGVKIYGRCWIRIAEMIQGRTQRQCRTRWLQIKNKLSKLKNNESNIIMSVTPTVQSCDINPILTPPITPSTSAQQIKVVQAMQHHTGSFGPTNIALFEANENPVGMFPSPITPGFPINVNENLFSNYTINPLDNQITYHNSPEATALCFYNVYNNNNATKNKPQLGISNLIEIVNHVPIGDSKNILGAYITNSLKINV</sequence>
<feature type="domain" description="SANT" evidence="7">
    <location>
        <begin position="160"/>
        <end position="200"/>
    </location>
</feature>
<evidence type="ECO:0000259" key="6">
    <source>
        <dbReference type="PROSITE" id="PS50090"/>
    </source>
</evidence>
<evidence type="ECO:0000256" key="2">
    <source>
        <dbReference type="ARBA" id="ARBA00023015"/>
    </source>
</evidence>
<dbReference type="CDD" id="cd00167">
    <property type="entry name" value="SANT"/>
    <property type="match status" value="2"/>
</dbReference>
<dbReference type="PROSITE" id="PS51294">
    <property type="entry name" value="HTH_MYB"/>
    <property type="match status" value="2"/>
</dbReference>
<dbReference type="Gene3D" id="1.10.10.60">
    <property type="entry name" value="Homeodomain-like"/>
    <property type="match status" value="3"/>
</dbReference>
<keyword evidence="3" id="KW-0238">DNA-binding</keyword>
<dbReference type="InterPro" id="IPR017884">
    <property type="entry name" value="SANT_dom"/>
</dbReference>
<evidence type="ECO:0000313" key="10">
    <source>
        <dbReference type="Proteomes" id="UP000789759"/>
    </source>
</evidence>
<proteinExistence type="predicted"/>
<dbReference type="EMBL" id="CAJVQA010004490">
    <property type="protein sequence ID" value="CAG8599898.1"/>
    <property type="molecule type" value="Genomic_DNA"/>
</dbReference>
<evidence type="ECO:0000256" key="5">
    <source>
        <dbReference type="ARBA" id="ARBA00023242"/>
    </source>
</evidence>
<dbReference type="Pfam" id="PF00249">
    <property type="entry name" value="Myb_DNA-binding"/>
    <property type="match status" value="3"/>
</dbReference>
<dbReference type="PROSITE" id="PS51293">
    <property type="entry name" value="SANT"/>
    <property type="match status" value="1"/>
</dbReference>
<feature type="domain" description="Myb-like" evidence="6">
    <location>
        <begin position="164"/>
        <end position="208"/>
    </location>
</feature>
<dbReference type="InterPro" id="IPR001005">
    <property type="entry name" value="SANT/Myb"/>
</dbReference>
<gene>
    <name evidence="9" type="ORF">CPELLU_LOCUS6940</name>
</gene>
<evidence type="ECO:0000256" key="3">
    <source>
        <dbReference type="ARBA" id="ARBA00023125"/>
    </source>
</evidence>
<dbReference type="InterPro" id="IPR017930">
    <property type="entry name" value="Myb_dom"/>
</dbReference>
<dbReference type="GO" id="GO:0001006">
    <property type="term" value="F:RNA polymerase III type 3 promoter sequence-specific DNA binding"/>
    <property type="evidence" value="ECO:0007669"/>
    <property type="project" value="TreeGrafter"/>
</dbReference>
<keyword evidence="2" id="KW-0805">Transcription regulation</keyword>
<name>A0A9N9CGV1_9GLOM</name>
<dbReference type="PROSITE" id="PS50090">
    <property type="entry name" value="MYB_LIKE"/>
    <property type="match status" value="3"/>
</dbReference>
<evidence type="ECO:0000313" key="9">
    <source>
        <dbReference type="EMBL" id="CAG8599898.1"/>
    </source>
</evidence>
<evidence type="ECO:0000256" key="4">
    <source>
        <dbReference type="ARBA" id="ARBA00023163"/>
    </source>
</evidence>
<dbReference type="GO" id="GO:0000978">
    <property type="term" value="F:RNA polymerase II cis-regulatory region sequence-specific DNA binding"/>
    <property type="evidence" value="ECO:0007669"/>
    <property type="project" value="TreeGrafter"/>
</dbReference>
<keyword evidence="10" id="KW-1185">Reference proteome</keyword>
<dbReference type="FunFam" id="1.10.10.60:FF:000010">
    <property type="entry name" value="Transcriptional activator Myb isoform A"/>
    <property type="match status" value="1"/>
</dbReference>
<evidence type="ECO:0000259" key="7">
    <source>
        <dbReference type="PROSITE" id="PS51293"/>
    </source>
</evidence>
<dbReference type="PANTHER" id="PTHR46621">
    <property type="entry name" value="SNRNA-ACTIVATING PROTEIN COMPLEX SUBUNIT 4"/>
    <property type="match status" value="1"/>
</dbReference>
<feature type="domain" description="Myb-like" evidence="6">
    <location>
        <begin position="209"/>
        <end position="270"/>
    </location>
</feature>
<feature type="domain" description="Myb-like" evidence="6">
    <location>
        <begin position="271"/>
        <end position="321"/>
    </location>
</feature>
<dbReference type="AlphaFoldDB" id="A0A9N9CGV1"/>
<dbReference type="GO" id="GO:0042796">
    <property type="term" value="P:snRNA transcription by RNA polymerase III"/>
    <property type="evidence" value="ECO:0007669"/>
    <property type="project" value="TreeGrafter"/>
</dbReference>
<accession>A0A9N9CGV1</accession>
<dbReference type="SUPFAM" id="SSF46689">
    <property type="entry name" value="Homeodomain-like"/>
    <property type="match status" value="2"/>
</dbReference>
<dbReference type="SMART" id="SM00717">
    <property type="entry name" value="SANT"/>
    <property type="match status" value="3"/>
</dbReference>
<dbReference type="OrthoDB" id="2415246at2759"/>
<dbReference type="Proteomes" id="UP000789759">
    <property type="component" value="Unassembled WGS sequence"/>
</dbReference>
<evidence type="ECO:0000259" key="8">
    <source>
        <dbReference type="PROSITE" id="PS51294"/>
    </source>
</evidence>
<dbReference type="GO" id="GO:0042795">
    <property type="term" value="P:snRNA transcription by RNA polymerase II"/>
    <property type="evidence" value="ECO:0007669"/>
    <property type="project" value="TreeGrafter"/>
</dbReference>
<dbReference type="InterPro" id="IPR051575">
    <property type="entry name" value="Myb-like_DNA-bd"/>
</dbReference>
<dbReference type="PANTHER" id="PTHR46621:SF1">
    <property type="entry name" value="SNRNA-ACTIVATING PROTEIN COMPLEX SUBUNIT 4"/>
    <property type="match status" value="1"/>
</dbReference>
<feature type="domain" description="HTH myb-type" evidence="8">
    <location>
        <begin position="164"/>
        <end position="212"/>
    </location>
</feature>
<reference evidence="9" key="1">
    <citation type="submission" date="2021-06" db="EMBL/GenBank/DDBJ databases">
        <authorList>
            <person name="Kallberg Y."/>
            <person name="Tangrot J."/>
            <person name="Rosling A."/>
        </authorList>
    </citation>
    <scope>NUCLEOTIDE SEQUENCE</scope>
    <source>
        <strain evidence="9">FL966</strain>
    </source>
</reference>
<keyword evidence="1" id="KW-0677">Repeat</keyword>
<keyword evidence="4" id="KW-0804">Transcription</keyword>
<evidence type="ECO:0000256" key="1">
    <source>
        <dbReference type="ARBA" id="ARBA00022737"/>
    </source>
</evidence>
<organism evidence="9 10">
    <name type="scientific">Cetraspora pellucida</name>
    <dbReference type="NCBI Taxonomy" id="1433469"/>
    <lineage>
        <taxon>Eukaryota</taxon>
        <taxon>Fungi</taxon>
        <taxon>Fungi incertae sedis</taxon>
        <taxon>Mucoromycota</taxon>
        <taxon>Glomeromycotina</taxon>
        <taxon>Glomeromycetes</taxon>
        <taxon>Diversisporales</taxon>
        <taxon>Gigasporaceae</taxon>
        <taxon>Cetraspora</taxon>
    </lineage>
</organism>
<dbReference type="InterPro" id="IPR009057">
    <property type="entry name" value="Homeodomain-like_sf"/>
</dbReference>
<feature type="domain" description="HTH myb-type" evidence="8">
    <location>
        <begin position="271"/>
        <end position="325"/>
    </location>
</feature>
<keyword evidence="5" id="KW-0539">Nucleus</keyword>